<gene>
    <name evidence="2" type="ORF">TrLO_g12434</name>
</gene>
<comment type="caution">
    <text evidence="2">The sequence shown here is derived from an EMBL/GenBank/DDBJ whole genome shotgun (WGS) entry which is preliminary data.</text>
</comment>
<evidence type="ECO:0000313" key="2">
    <source>
        <dbReference type="EMBL" id="GMH74414.1"/>
    </source>
</evidence>
<organism evidence="2 3">
    <name type="scientific">Triparma laevis f. longispina</name>
    <dbReference type="NCBI Taxonomy" id="1714387"/>
    <lineage>
        <taxon>Eukaryota</taxon>
        <taxon>Sar</taxon>
        <taxon>Stramenopiles</taxon>
        <taxon>Ochrophyta</taxon>
        <taxon>Bolidophyceae</taxon>
        <taxon>Parmales</taxon>
        <taxon>Triparmaceae</taxon>
        <taxon>Triparma</taxon>
    </lineage>
</organism>
<dbReference type="Proteomes" id="UP001165122">
    <property type="component" value="Unassembled WGS sequence"/>
</dbReference>
<dbReference type="OrthoDB" id="64523at2759"/>
<accession>A0A9W7AMI8</accession>
<dbReference type="EMBL" id="BRXW01000697">
    <property type="protein sequence ID" value="GMH74414.1"/>
    <property type="molecule type" value="Genomic_DNA"/>
</dbReference>
<feature type="region of interest" description="Disordered" evidence="1">
    <location>
        <begin position="1"/>
        <end position="21"/>
    </location>
</feature>
<evidence type="ECO:0000313" key="3">
    <source>
        <dbReference type="Proteomes" id="UP001165122"/>
    </source>
</evidence>
<sequence>MSSFASFPSSAPPSSSSSPTAFPTTVLTLKSYIIQTTASYSTLITSLISYSLPYTPTISLELYWFILPLIISHAVSLNDVNVLNQVKQCIGSLRREGEVGYKYYLSFKVYSPNLPKSFARRYLRCYDSSISPTLTTSLLQSLKCSYFSYHEYETGWRGEGSTRYFSYLFEVEEVEGRGGTVLGEFLRRTMELASLSRPDLHRCKYIELWSHLRPSLSSHQFHFDTANEGTSGIRNPLCSTVTYLTSSGGPTIVTSQKINDKRPGKECYIAQPKSSRTVIFDGSTFHGVIPGNEISTVERITLMCAFWEDADFTMEEGLSANMRFRDHFNFTKEHQEGKSEEVEVEPMYCDELWKDATDGLGKESVDKLRRVMDIEDIFII</sequence>
<proteinExistence type="predicted"/>
<name>A0A9W7AMI8_9STRA</name>
<keyword evidence="3" id="KW-1185">Reference proteome</keyword>
<dbReference type="AlphaFoldDB" id="A0A9W7AMI8"/>
<reference evidence="3" key="1">
    <citation type="journal article" date="2023" name="Commun. Biol.">
        <title>Genome analysis of Parmales, the sister group of diatoms, reveals the evolutionary specialization of diatoms from phago-mixotrophs to photoautotrophs.</title>
        <authorList>
            <person name="Ban H."/>
            <person name="Sato S."/>
            <person name="Yoshikawa S."/>
            <person name="Yamada K."/>
            <person name="Nakamura Y."/>
            <person name="Ichinomiya M."/>
            <person name="Sato N."/>
            <person name="Blanc-Mathieu R."/>
            <person name="Endo H."/>
            <person name="Kuwata A."/>
            <person name="Ogata H."/>
        </authorList>
    </citation>
    <scope>NUCLEOTIDE SEQUENCE [LARGE SCALE GENOMIC DNA]</scope>
    <source>
        <strain evidence="3">NIES 3700</strain>
    </source>
</reference>
<protein>
    <submittedName>
        <fullName evidence="2">Uncharacterized protein</fullName>
    </submittedName>
</protein>
<evidence type="ECO:0000256" key="1">
    <source>
        <dbReference type="SAM" id="MobiDB-lite"/>
    </source>
</evidence>